<accession>A0ABM3A169</accession>
<protein>
    <submittedName>
        <fullName evidence="2">Uncharacterized protein</fullName>
    </submittedName>
</protein>
<dbReference type="RefSeq" id="XP_040948618.1">
    <property type="nucleotide sequence ID" value="XM_041092684.1"/>
</dbReference>
<dbReference type="Proteomes" id="UP000818029">
    <property type="component" value="Chromosome D05"/>
</dbReference>
<reference evidence="1" key="1">
    <citation type="journal article" date="2020" name="Nat. Genet.">
        <title>Genomic diversifications of five Gossypium allopolyploid species and their impact on cotton improvement.</title>
        <authorList>
            <person name="Chen Z.J."/>
            <person name="Sreedasyam A."/>
            <person name="Ando A."/>
            <person name="Song Q."/>
            <person name="De Santiago L.M."/>
            <person name="Hulse-Kemp A.M."/>
            <person name="Ding M."/>
            <person name="Ye W."/>
            <person name="Kirkbride R.C."/>
            <person name="Jenkins J."/>
            <person name="Plott C."/>
            <person name="Lovell J."/>
            <person name="Lin Y.M."/>
            <person name="Vaughn R."/>
            <person name="Liu B."/>
            <person name="Simpson S."/>
            <person name="Scheffler B.E."/>
            <person name="Wen L."/>
            <person name="Saski C.A."/>
            <person name="Grover C.E."/>
            <person name="Hu G."/>
            <person name="Conover J.L."/>
            <person name="Carlson J.W."/>
            <person name="Shu S."/>
            <person name="Boston L.B."/>
            <person name="Williams M."/>
            <person name="Peterson D.G."/>
            <person name="McGee K."/>
            <person name="Jones D.C."/>
            <person name="Wendel J.F."/>
            <person name="Stelly D.M."/>
            <person name="Grimwood J."/>
            <person name="Schmutz J."/>
        </authorList>
    </citation>
    <scope>NUCLEOTIDE SEQUENCE [LARGE SCALE GENOMIC DNA]</scope>
    <source>
        <strain evidence="1">cv. TM-1</strain>
    </source>
</reference>
<keyword evidence="1" id="KW-1185">Reference proteome</keyword>
<organism evidence="1 2">
    <name type="scientific">Gossypium hirsutum</name>
    <name type="common">Upland cotton</name>
    <name type="synonym">Gossypium mexicanum</name>
    <dbReference type="NCBI Taxonomy" id="3635"/>
    <lineage>
        <taxon>Eukaryota</taxon>
        <taxon>Viridiplantae</taxon>
        <taxon>Streptophyta</taxon>
        <taxon>Embryophyta</taxon>
        <taxon>Tracheophyta</taxon>
        <taxon>Spermatophyta</taxon>
        <taxon>Magnoliopsida</taxon>
        <taxon>eudicotyledons</taxon>
        <taxon>Gunneridae</taxon>
        <taxon>Pentapetalae</taxon>
        <taxon>rosids</taxon>
        <taxon>malvids</taxon>
        <taxon>Malvales</taxon>
        <taxon>Malvaceae</taxon>
        <taxon>Malvoideae</taxon>
        <taxon>Gossypium</taxon>
    </lineage>
</organism>
<dbReference type="GeneID" id="121217129"/>
<evidence type="ECO:0000313" key="1">
    <source>
        <dbReference type="Proteomes" id="UP000818029"/>
    </source>
</evidence>
<gene>
    <name evidence="2" type="primary">LOC121217129</name>
</gene>
<name>A0ABM3A169_GOSHI</name>
<sequence length="158" mass="17082">MAIHPQVTSLSPRDLLDILAFKLNFGASDIGLMLIAGRVTVQIGSSKRRRFKPIALTPNGRVSSPYLKTKTLKDYFISENLKRTDILCAVLRTKGAQAFSDPSLVSDDDGEGPNLATRYGGQLAYGGGGRGTVCMGVARTEVDEGAHARRRSTREEEA</sequence>
<evidence type="ECO:0000313" key="2">
    <source>
        <dbReference type="RefSeq" id="XP_040948618.1"/>
    </source>
</evidence>
<reference evidence="2" key="2">
    <citation type="submission" date="2025-08" db="UniProtKB">
        <authorList>
            <consortium name="RefSeq"/>
        </authorList>
    </citation>
    <scope>IDENTIFICATION</scope>
</reference>
<proteinExistence type="predicted"/>